<dbReference type="EMBL" id="KZ451963">
    <property type="protein sequence ID" value="PKA57623.1"/>
    <property type="molecule type" value="Genomic_DNA"/>
</dbReference>
<feature type="domain" description="USP" evidence="4">
    <location>
        <begin position="99"/>
        <end position="366"/>
    </location>
</feature>
<dbReference type="InterPro" id="IPR050164">
    <property type="entry name" value="Peptidase_C19"/>
</dbReference>
<evidence type="ECO:0000259" key="4">
    <source>
        <dbReference type="PROSITE" id="PS50235"/>
    </source>
</evidence>
<dbReference type="PANTHER" id="PTHR24006">
    <property type="entry name" value="UBIQUITIN CARBOXYL-TERMINAL HYDROLASE"/>
    <property type="match status" value="1"/>
</dbReference>
<dbReference type="PANTHER" id="PTHR24006:SF663">
    <property type="entry name" value="UBIQUITIN CARBOXYL-TERMINAL HYDROLASE 23"/>
    <property type="match status" value="1"/>
</dbReference>
<reference evidence="5 6" key="1">
    <citation type="journal article" date="2017" name="Nature">
        <title>The Apostasia genome and the evolution of orchids.</title>
        <authorList>
            <person name="Zhang G.Q."/>
            <person name="Liu K.W."/>
            <person name="Li Z."/>
            <person name="Lohaus R."/>
            <person name="Hsiao Y.Y."/>
            <person name="Niu S.C."/>
            <person name="Wang J.Y."/>
            <person name="Lin Y.C."/>
            <person name="Xu Q."/>
            <person name="Chen L.J."/>
            <person name="Yoshida K."/>
            <person name="Fujiwara S."/>
            <person name="Wang Z.W."/>
            <person name="Zhang Y.Q."/>
            <person name="Mitsuda N."/>
            <person name="Wang M."/>
            <person name="Liu G.H."/>
            <person name="Pecoraro L."/>
            <person name="Huang H.X."/>
            <person name="Xiao X.J."/>
            <person name="Lin M."/>
            <person name="Wu X.Y."/>
            <person name="Wu W.L."/>
            <person name="Chen Y.Y."/>
            <person name="Chang S.B."/>
            <person name="Sakamoto S."/>
            <person name="Ohme-Takagi M."/>
            <person name="Yagi M."/>
            <person name="Zeng S.J."/>
            <person name="Shen C.Y."/>
            <person name="Yeh C.M."/>
            <person name="Luo Y.B."/>
            <person name="Tsai W.C."/>
            <person name="Van de Peer Y."/>
            <person name="Liu Z.J."/>
        </authorList>
    </citation>
    <scope>NUCLEOTIDE SEQUENCE [LARGE SCALE GENOMIC DNA]</scope>
    <source>
        <strain evidence="6">cv. Shenzhen</strain>
        <tissue evidence="5">Stem</tissue>
    </source>
</reference>
<dbReference type="OrthoDB" id="420187at2759"/>
<dbReference type="Pfam" id="PF00443">
    <property type="entry name" value="UCH"/>
    <property type="match status" value="2"/>
</dbReference>
<dbReference type="SUPFAM" id="SSF54001">
    <property type="entry name" value="Cysteine proteinases"/>
    <property type="match status" value="1"/>
</dbReference>
<comment type="catalytic activity">
    <reaction evidence="2">
        <text>Thiol-dependent hydrolysis of ester, thioester, amide, peptide and isopeptide bonds formed by the C-terminal Gly of ubiquitin (a 76-residue protein attached to proteins as an intracellular targeting signal).</text>
        <dbReference type="EC" id="3.4.19.12"/>
    </reaction>
</comment>
<dbReference type="STRING" id="1088818.A0A2I0APY5"/>
<keyword evidence="2" id="KW-0788">Thiol protease</keyword>
<evidence type="ECO:0000256" key="2">
    <source>
        <dbReference type="RuleBase" id="RU366025"/>
    </source>
</evidence>
<dbReference type="EC" id="3.4.19.12" evidence="2"/>
<accession>A0A2I0APY5</accession>
<dbReference type="Gene3D" id="3.90.70.10">
    <property type="entry name" value="Cysteine proteinases"/>
    <property type="match status" value="2"/>
</dbReference>
<dbReference type="PROSITE" id="PS50235">
    <property type="entry name" value="USP_3"/>
    <property type="match status" value="1"/>
</dbReference>
<dbReference type="GO" id="GO:0004843">
    <property type="term" value="F:cysteine-type deubiquitinase activity"/>
    <property type="evidence" value="ECO:0007669"/>
    <property type="project" value="UniProtKB-UniRule"/>
</dbReference>
<keyword evidence="2" id="KW-0645">Protease</keyword>
<keyword evidence="2" id="KW-0833">Ubl conjugation pathway</keyword>
<evidence type="ECO:0000256" key="1">
    <source>
        <dbReference type="ARBA" id="ARBA00009085"/>
    </source>
</evidence>
<gene>
    <name evidence="5" type="primary">UBP23</name>
    <name evidence="5" type="ORF">AXF42_Ash018598</name>
</gene>
<dbReference type="InterPro" id="IPR038765">
    <property type="entry name" value="Papain-like_cys_pep_sf"/>
</dbReference>
<evidence type="ECO:0000256" key="3">
    <source>
        <dbReference type="SAM" id="MobiDB-lite"/>
    </source>
</evidence>
<dbReference type="Proteomes" id="UP000236161">
    <property type="component" value="Unassembled WGS sequence"/>
</dbReference>
<dbReference type="GO" id="GO:0005634">
    <property type="term" value="C:nucleus"/>
    <property type="evidence" value="ECO:0007669"/>
    <property type="project" value="TreeGrafter"/>
</dbReference>
<keyword evidence="6" id="KW-1185">Reference proteome</keyword>
<comment type="similarity">
    <text evidence="1 2">Belongs to the peptidase C19 family.</text>
</comment>
<feature type="region of interest" description="Disordered" evidence="3">
    <location>
        <begin position="389"/>
        <end position="436"/>
    </location>
</feature>
<name>A0A2I0APY5_9ASPA</name>
<sequence length="813" mass="90770">MAAAAEEKKAAVVAAVGRRIEFHLAKKPYNGVPSSSGGFRLETLNPGSLNSQWGEPGVSGGGVGTLPKVQEKRSAGGELCQRGFDPELSFRISFQKIGAGLENLGNTCYLNSVLQCLTYTEPFAAYLQSGKHKSICISRNFRYSRQEDAHEYMVNLLESMHKCCLPYGVPSESASAYEKSLVHKIFGGQLRSQVKCLQCCYCSNKFDPFLDLSLEIERADSLWRALVHFTAMEQLDGGERQYQCHRCNEKVRASKQLTIHRAPYVLTIHLKRFGSSILGEKIIKKIEFGPTLDLKSFVSGPQEENLKYTLYGVLVHAGWNTHSGHYFCYVRTSAGLWYSLDDNQSPSIVQGSRSSAVKYSAAINRKADVPANTCENKGALLVERRLSNADPSAAQAEHDDTAQNSSHVKAEGSSLQVDDVHQRVPPNDPTNSVGSVHSKVPFVDAKTSNVINKAAQDSATQSKMEKNTISYSKDARKSLSLVNAMNMSIQNGASGAEAVGVLDKRQCNVPDTENCSNHLHPQEVREGFVNFLEAKPVKSQSMPACSVQKETHALPNVWKSIDSNCHPEVKPSKLKKSSIVEGSYFGRKKLFFMSLHWHEKKLKRTRRRHLNSRDKLIKKMVDEIHTGASTSQTSRFVNVGSRLSPENLSYFTLEKKPKRAKTVKLFDHDSNQIDGPEFHRSCLTDIMPVILKQRNMTSCSVEGQSAANVKITDKKLSSRCPISLLKTSLKEHRVARWDAEDLPTYQLDEVQDSPKRSIGYVLDEWDEEYDKGKRKKLKKSAQWFDGPNPFQKTSILKAQQKTKLKNVKTSSIR</sequence>
<organism evidence="5 6">
    <name type="scientific">Apostasia shenzhenica</name>
    <dbReference type="NCBI Taxonomy" id="1088818"/>
    <lineage>
        <taxon>Eukaryota</taxon>
        <taxon>Viridiplantae</taxon>
        <taxon>Streptophyta</taxon>
        <taxon>Embryophyta</taxon>
        <taxon>Tracheophyta</taxon>
        <taxon>Spermatophyta</taxon>
        <taxon>Magnoliopsida</taxon>
        <taxon>Liliopsida</taxon>
        <taxon>Asparagales</taxon>
        <taxon>Orchidaceae</taxon>
        <taxon>Apostasioideae</taxon>
        <taxon>Apostasia</taxon>
    </lineage>
</organism>
<evidence type="ECO:0000313" key="5">
    <source>
        <dbReference type="EMBL" id="PKA57623.1"/>
    </source>
</evidence>
<dbReference type="GO" id="GO:0016579">
    <property type="term" value="P:protein deubiquitination"/>
    <property type="evidence" value="ECO:0007669"/>
    <property type="project" value="InterPro"/>
</dbReference>
<keyword evidence="2 5" id="KW-0378">Hydrolase</keyword>
<dbReference type="PROSITE" id="PS00972">
    <property type="entry name" value="USP_1"/>
    <property type="match status" value="1"/>
</dbReference>
<evidence type="ECO:0000313" key="6">
    <source>
        <dbReference type="Proteomes" id="UP000236161"/>
    </source>
</evidence>
<dbReference type="InterPro" id="IPR001394">
    <property type="entry name" value="Peptidase_C19_UCH"/>
</dbReference>
<proteinExistence type="inferred from homology"/>
<dbReference type="InterPro" id="IPR018200">
    <property type="entry name" value="USP_CS"/>
</dbReference>
<dbReference type="GO" id="GO:0005829">
    <property type="term" value="C:cytosol"/>
    <property type="evidence" value="ECO:0007669"/>
    <property type="project" value="TreeGrafter"/>
</dbReference>
<dbReference type="PROSITE" id="PS00973">
    <property type="entry name" value="USP_2"/>
    <property type="match status" value="1"/>
</dbReference>
<dbReference type="GO" id="GO:0006508">
    <property type="term" value="P:proteolysis"/>
    <property type="evidence" value="ECO:0007669"/>
    <property type="project" value="UniProtKB-KW"/>
</dbReference>
<dbReference type="AlphaFoldDB" id="A0A2I0APY5"/>
<protein>
    <recommendedName>
        <fullName evidence="2">Ubiquitin carboxyl-terminal hydrolase</fullName>
        <ecNumber evidence="2">3.4.19.12</ecNumber>
    </recommendedName>
</protein>
<comment type="function">
    <text evidence="2">Recognizes and hydrolyzes the peptide bond at the C-terminal Gly of ubiquitin. Involved in the processing of poly-ubiquitin precursors as well as that of ubiquitinated proteins.</text>
</comment>
<dbReference type="InterPro" id="IPR028889">
    <property type="entry name" value="USP"/>
</dbReference>